<keyword evidence="8" id="KW-1185">Reference proteome</keyword>
<dbReference type="PANTHER" id="PTHR23502:SF21">
    <property type="entry name" value="DITYROSINE TRANSPORTER 1"/>
    <property type="match status" value="1"/>
</dbReference>
<feature type="transmembrane region" description="Helical" evidence="5">
    <location>
        <begin position="27"/>
        <end position="47"/>
    </location>
</feature>
<comment type="subcellular location">
    <subcellularLocation>
        <location evidence="1">Membrane</location>
        <topology evidence="1">Multi-pass membrane protein</topology>
    </subcellularLocation>
</comment>
<feature type="transmembrane region" description="Helical" evidence="5">
    <location>
        <begin position="432"/>
        <end position="458"/>
    </location>
</feature>
<dbReference type="GO" id="GO:0140115">
    <property type="term" value="P:export across plasma membrane"/>
    <property type="evidence" value="ECO:0007669"/>
    <property type="project" value="UniProtKB-ARBA"/>
</dbReference>
<evidence type="ECO:0000313" key="7">
    <source>
        <dbReference type="EMBL" id="KAF2138217.1"/>
    </source>
</evidence>
<keyword evidence="4 5" id="KW-0472">Membrane</keyword>
<dbReference type="PROSITE" id="PS50850">
    <property type="entry name" value="MFS"/>
    <property type="match status" value="1"/>
</dbReference>
<evidence type="ECO:0000256" key="3">
    <source>
        <dbReference type="ARBA" id="ARBA00022989"/>
    </source>
</evidence>
<feature type="transmembrane region" description="Helical" evidence="5">
    <location>
        <begin position="265"/>
        <end position="285"/>
    </location>
</feature>
<dbReference type="InterPro" id="IPR020846">
    <property type="entry name" value="MFS_dom"/>
</dbReference>
<organism evidence="7 8">
    <name type="scientific">Aplosporella prunicola CBS 121167</name>
    <dbReference type="NCBI Taxonomy" id="1176127"/>
    <lineage>
        <taxon>Eukaryota</taxon>
        <taxon>Fungi</taxon>
        <taxon>Dikarya</taxon>
        <taxon>Ascomycota</taxon>
        <taxon>Pezizomycotina</taxon>
        <taxon>Dothideomycetes</taxon>
        <taxon>Dothideomycetes incertae sedis</taxon>
        <taxon>Botryosphaeriales</taxon>
        <taxon>Aplosporellaceae</taxon>
        <taxon>Aplosporella</taxon>
    </lineage>
</organism>
<dbReference type="SUPFAM" id="SSF103473">
    <property type="entry name" value="MFS general substrate transporter"/>
    <property type="match status" value="1"/>
</dbReference>
<feature type="transmembrane region" description="Helical" evidence="5">
    <location>
        <begin position="152"/>
        <end position="171"/>
    </location>
</feature>
<dbReference type="EMBL" id="ML995497">
    <property type="protein sequence ID" value="KAF2138217.1"/>
    <property type="molecule type" value="Genomic_DNA"/>
</dbReference>
<feature type="transmembrane region" description="Helical" evidence="5">
    <location>
        <begin position="300"/>
        <end position="319"/>
    </location>
</feature>
<feature type="domain" description="Major facilitator superfamily (MFS) profile" evidence="6">
    <location>
        <begin position="28"/>
        <end position="464"/>
    </location>
</feature>
<dbReference type="InterPro" id="IPR036259">
    <property type="entry name" value="MFS_trans_sf"/>
</dbReference>
<evidence type="ECO:0000256" key="4">
    <source>
        <dbReference type="ARBA" id="ARBA00023136"/>
    </source>
</evidence>
<feature type="transmembrane region" description="Helical" evidence="5">
    <location>
        <begin position="94"/>
        <end position="121"/>
    </location>
</feature>
<dbReference type="Pfam" id="PF07690">
    <property type="entry name" value="MFS_1"/>
    <property type="match status" value="1"/>
</dbReference>
<feature type="transmembrane region" description="Helical" evidence="5">
    <location>
        <begin position="407"/>
        <end position="426"/>
    </location>
</feature>
<feature type="transmembrane region" description="Helical" evidence="5">
    <location>
        <begin position="183"/>
        <end position="203"/>
    </location>
</feature>
<keyword evidence="3 5" id="KW-1133">Transmembrane helix</keyword>
<evidence type="ECO:0000256" key="5">
    <source>
        <dbReference type="SAM" id="Phobius"/>
    </source>
</evidence>
<gene>
    <name evidence="7" type="ORF">K452DRAFT_338843</name>
</gene>
<reference evidence="7" key="1">
    <citation type="journal article" date="2020" name="Stud. Mycol.">
        <title>101 Dothideomycetes genomes: a test case for predicting lifestyles and emergence of pathogens.</title>
        <authorList>
            <person name="Haridas S."/>
            <person name="Albert R."/>
            <person name="Binder M."/>
            <person name="Bloem J."/>
            <person name="Labutti K."/>
            <person name="Salamov A."/>
            <person name="Andreopoulos B."/>
            <person name="Baker S."/>
            <person name="Barry K."/>
            <person name="Bills G."/>
            <person name="Bluhm B."/>
            <person name="Cannon C."/>
            <person name="Castanera R."/>
            <person name="Culley D."/>
            <person name="Daum C."/>
            <person name="Ezra D."/>
            <person name="Gonzalez J."/>
            <person name="Henrissat B."/>
            <person name="Kuo A."/>
            <person name="Liang C."/>
            <person name="Lipzen A."/>
            <person name="Lutzoni F."/>
            <person name="Magnuson J."/>
            <person name="Mondo S."/>
            <person name="Nolan M."/>
            <person name="Ohm R."/>
            <person name="Pangilinan J."/>
            <person name="Park H.-J."/>
            <person name="Ramirez L."/>
            <person name="Alfaro M."/>
            <person name="Sun H."/>
            <person name="Tritt A."/>
            <person name="Yoshinaga Y."/>
            <person name="Zwiers L.-H."/>
            <person name="Turgeon B."/>
            <person name="Goodwin S."/>
            <person name="Spatafora J."/>
            <person name="Crous P."/>
            <person name="Grigoriev I."/>
        </authorList>
    </citation>
    <scope>NUCLEOTIDE SEQUENCE</scope>
    <source>
        <strain evidence="7">CBS 121167</strain>
    </source>
</reference>
<dbReference type="Gene3D" id="1.20.1250.20">
    <property type="entry name" value="MFS general substrate transporter like domains"/>
    <property type="match status" value="1"/>
</dbReference>
<dbReference type="OrthoDB" id="3936150at2759"/>
<dbReference type="Proteomes" id="UP000799438">
    <property type="component" value="Unassembled WGS sequence"/>
</dbReference>
<dbReference type="GO" id="GO:0042908">
    <property type="term" value="P:xenobiotic transport"/>
    <property type="evidence" value="ECO:0007669"/>
    <property type="project" value="UniProtKB-ARBA"/>
</dbReference>
<evidence type="ECO:0000256" key="2">
    <source>
        <dbReference type="ARBA" id="ARBA00022692"/>
    </source>
</evidence>
<feature type="transmembrane region" description="Helical" evidence="5">
    <location>
        <begin position="127"/>
        <end position="145"/>
    </location>
</feature>
<sequence>MSFLSFHTALTPPQTPYSAFPPARRRLILLIVTAAGFFGPLSGAVYLPSLVVFQDVFDASAAAVNASITVYMAVFAVAPLLGAPLSDHFGRRPVYLSTLLLFITANILLSTLPASLAALFVLRVFQALGACVVTSVGAGVVADVYEPAVRASAMAVFLLGPQLGPILGPVIGGQFASAGSWRWGFAFLALACFPVYLAVALLLPETLRCIVGNGSTSISTSSSNWFIIPRLRLRAPPAPRSDKFPRPLRPSLRTFVQLLQYPPHLIVSVNGALQFAGLYCIYTSFPRVLKTVYGFSTREVGYAYLAPGLVMLLASLVAGRASDAHRRRLIARNAGVKPPPEHRIPPQLLAFALTAAAKTAYGWLCAYGVHVAASLTMSALASFGMTLVFVTSTSYQTEADPSHAASLVALGGLLRNAAGAVAAAIISPVLDAMGLGWCFTGLGLLDLCCMGGVVVVMWKGAKFREGLEGRR</sequence>
<dbReference type="PANTHER" id="PTHR23502">
    <property type="entry name" value="MAJOR FACILITATOR SUPERFAMILY"/>
    <property type="match status" value="1"/>
</dbReference>
<protein>
    <recommendedName>
        <fullName evidence="6">Major facilitator superfamily (MFS) profile domain-containing protein</fullName>
    </recommendedName>
</protein>
<evidence type="ECO:0000313" key="8">
    <source>
        <dbReference type="Proteomes" id="UP000799438"/>
    </source>
</evidence>
<keyword evidence="2 5" id="KW-0812">Transmembrane</keyword>
<dbReference type="InterPro" id="IPR005829">
    <property type="entry name" value="Sugar_transporter_CS"/>
</dbReference>
<name>A0A6A6B5G6_9PEZI</name>
<proteinExistence type="predicted"/>
<dbReference type="GO" id="GO:0005886">
    <property type="term" value="C:plasma membrane"/>
    <property type="evidence" value="ECO:0007669"/>
    <property type="project" value="TreeGrafter"/>
</dbReference>
<dbReference type="PROSITE" id="PS00216">
    <property type="entry name" value="SUGAR_TRANSPORT_1"/>
    <property type="match status" value="1"/>
</dbReference>
<dbReference type="GO" id="GO:0005275">
    <property type="term" value="F:amine transmembrane transporter activity"/>
    <property type="evidence" value="ECO:0007669"/>
    <property type="project" value="TreeGrafter"/>
</dbReference>
<dbReference type="GeneID" id="54302796"/>
<dbReference type="InterPro" id="IPR011701">
    <property type="entry name" value="MFS"/>
</dbReference>
<accession>A0A6A6B5G6</accession>
<feature type="transmembrane region" description="Helical" evidence="5">
    <location>
        <begin position="59"/>
        <end position="82"/>
    </location>
</feature>
<evidence type="ECO:0000259" key="6">
    <source>
        <dbReference type="PROSITE" id="PS50850"/>
    </source>
</evidence>
<dbReference type="RefSeq" id="XP_033393930.1">
    <property type="nucleotide sequence ID" value="XM_033545293.1"/>
</dbReference>
<dbReference type="Gene3D" id="1.20.1720.10">
    <property type="entry name" value="Multidrug resistance protein D"/>
    <property type="match status" value="1"/>
</dbReference>
<dbReference type="AlphaFoldDB" id="A0A6A6B5G6"/>
<evidence type="ECO:0000256" key="1">
    <source>
        <dbReference type="ARBA" id="ARBA00004141"/>
    </source>
</evidence>
<feature type="transmembrane region" description="Helical" evidence="5">
    <location>
        <begin position="375"/>
        <end position="395"/>
    </location>
</feature>